<organism evidence="1 2">
    <name type="scientific">Sphagnurus paluster</name>
    <dbReference type="NCBI Taxonomy" id="117069"/>
    <lineage>
        <taxon>Eukaryota</taxon>
        <taxon>Fungi</taxon>
        <taxon>Dikarya</taxon>
        <taxon>Basidiomycota</taxon>
        <taxon>Agaricomycotina</taxon>
        <taxon>Agaricomycetes</taxon>
        <taxon>Agaricomycetidae</taxon>
        <taxon>Agaricales</taxon>
        <taxon>Tricholomatineae</taxon>
        <taxon>Lyophyllaceae</taxon>
        <taxon>Sphagnurus</taxon>
    </lineage>
</organism>
<dbReference type="EMBL" id="JABCKI010000920">
    <property type="protein sequence ID" value="KAG5649510.1"/>
    <property type="molecule type" value="Genomic_DNA"/>
</dbReference>
<name>A0A9P7GLJ8_9AGAR</name>
<evidence type="ECO:0000313" key="2">
    <source>
        <dbReference type="Proteomes" id="UP000717328"/>
    </source>
</evidence>
<proteinExistence type="predicted"/>
<dbReference type="AlphaFoldDB" id="A0A9P7GLJ8"/>
<reference evidence="1" key="2">
    <citation type="submission" date="2021-10" db="EMBL/GenBank/DDBJ databases">
        <title>Phylogenomics reveals ancestral predisposition of the termite-cultivated fungus Termitomyces towards a domesticated lifestyle.</title>
        <authorList>
            <person name="Auxier B."/>
            <person name="Grum-Grzhimaylo A."/>
            <person name="Cardenas M.E."/>
            <person name="Lodge J.D."/>
            <person name="Laessoe T."/>
            <person name="Pedersen O."/>
            <person name="Smith M.E."/>
            <person name="Kuyper T.W."/>
            <person name="Franco-Molano E.A."/>
            <person name="Baroni T.J."/>
            <person name="Aanen D.K."/>
        </authorList>
    </citation>
    <scope>NUCLEOTIDE SEQUENCE</scope>
    <source>
        <strain evidence="1">D49</strain>
    </source>
</reference>
<dbReference type="Proteomes" id="UP000717328">
    <property type="component" value="Unassembled WGS sequence"/>
</dbReference>
<feature type="non-terminal residue" evidence="1">
    <location>
        <position position="1"/>
    </location>
</feature>
<reference evidence="1" key="1">
    <citation type="submission" date="2021-02" db="EMBL/GenBank/DDBJ databases">
        <authorList>
            <person name="Nieuwenhuis M."/>
            <person name="Van De Peppel L.J.J."/>
        </authorList>
    </citation>
    <scope>NUCLEOTIDE SEQUENCE</scope>
    <source>
        <strain evidence="1">D49</strain>
    </source>
</reference>
<evidence type="ECO:0000313" key="1">
    <source>
        <dbReference type="EMBL" id="KAG5649510.1"/>
    </source>
</evidence>
<protein>
    <submittedName>
        <fullName evidence="1">Uncharacterized protein</fullName>
    </submittedName>
</protein>
<keyword evidence="2" id="KW-1185">Reference proteome</keyword>
<comment type="caution">
    <text evidence="1">The sequence shown here is derived from an EMBL/GenBank/DDBJ whole genome shotgun (WGS) entry which is preliminary data.</text>
</comment>
<accession>A0A9P7GLJ8</accession>
<gene>
    <name evidence="1" type="ORF">H0H81_003364</name>
</gene>
<sequence length="83" mass="9026">AFQQKKKTNCLQKKVQAYALKKFSPAVASTNLELGFNMFTSVPSTPITPVPTNSTARNIPEFDLNTFTLDPDLDATMNAGMSA</sequence>